<evidence type="ECO:0000313" key="3">
    <source>
        <dbReference type="Proteomes" id="UP001152888"/>
    </source>
</evidence>
<dbReference type="AlphaFoldDB" id="A0A9P0MEN6"/>
<proteinExistence type="predicted"/>
<sequence>MPPSYLLSKETAVFNKSDNAFCNMNLENIKLVLSLESNKVTTILAYKKDDSQRTEPRLDKNASDEVRSALEKIIDVIETDQLDLGICGKRKNILEEDLYLSSEENDPNLNSQESKQKKRKKINFENNYKETDTSFKTDQKNKTARKISKKAKTRTYLEQKDIIKSARNQGQKYTNWQGKKQLARKIKKSCEENCGMKFDEEKKKKEGMVFKFTEKKRHCRRNNNVYRPYKR</sequence>
<evidence type="ECO:0000313" key="2">
    <source>
        <dbReference type="EMBL" id="CAH2012713.1"/>
    </source>
</evidence>
<dbReference type="EMBL" id="CAKOFQ010008214">
    <property type="protein sequence ID" value="CAH2012713.1"/>
    <property type="molecule type" value="Genomic_DNA"/>
</dbReference>
<reference evidence="2" key="1">
    <citation type="submission" date="2022-03" db="EMBL/GenBank/DDBJ databases">
        <authorList>
            <person name="Sayadi A."/>
        </authorList>
    </citation>
    <scope>NUCLEOTIDE SEQUENCE</scope>
</reference>
<gene>
    <name evidence="2" type="ORF">ACAOBT_LOCUS32978</name>
</gene>
<protein>
    <submittedName>
        <fullName evidence="2">Uncharacterized protein</fullName>
    </submittedName>
</protein>
<accession>A0A9P0MEN6</accession>
<comment type="caution">
    <text evidence="2">The sequence shown here is derived from an EMBL/GenBank/DDBJ whole genome shotgun (WGS) entry which is preliminary data.</text>
</comment>
<evidence type="ECO:0000256" key="1">
    <source>
        <dbReference type="SAM" id="MobiDB-lite"/>
    </source>
</evidence>
<name>A0A9P0MEN6_ACAOB</name>
<keyword evidence="3" id="KW-1185">Reference proteome</keyword>
<dbReference type="Proteomes" id="UP001152888">
    <property type="component" value="Unassembled WGS sequence"/>
</dbReference>
<feature type="region of interest" description="Disordered" evidence="1">
    <location>
        <begin position="103"/>
        <end position="125"/>
    </location>
</feature>
<organism evidence="2 3">
    <name type="scientific">Acanthoscelides obtectus</name>
    <name type="common">Bean weevil</name>
    <name type="synonym">Bruchus obtectus</name>
    <dbReference type="NCBI Taxonomy" id="200917"/>
    <lineage>
        <taxon>Eukaryota</taxon>
        <taxon>Metazoa</taxon>
        <taxon>Ecdysozoa</taxon>
        <taxon>Arthropoda</taxon>
        <taxon>Hexapoda</taxon>
        <taxon>Insecta</taxon>
        <taxon>Pterygota</taxon>
        <taxon>Neoptera</taxon>
        <taxon>Endopterygota</taxon>
        <taxon>Coleoptera</taxon>
        <taxon>Polyphaga</taxon>
        <taxon>Cucujiformia</taxon>
        <taxon>Chrysomeloidea</taxon>
        <taxon>Chrysomelidae</taxon>
        <taxon>Bruchinae</taxon>
        <taxon>Bruchini</taxon>
        <taxon>Acanthoscelides</taxon>
    </lineage>
</organism>